<feature type="compositionally biased region" description="Basic and acidic residues" evidence="1">
    <location>
        <begin position="18"/>
        <end position="27"/>
    </location>
</feature>
<keyword evidence="3" id="KW-1185">Reference proteome</keyword>
<sequence length="52" mass="5716">MHAGLLSVQLQPPGTKFDQPDEGQRPDENEEDPETEEGPADGAVLEEEEEQP</sequence>
<proteinExistence type="predicted"/>
<dbReference type="RefSeq" id="WP_344877615.1">
    <property type="nucleotide sequence ID" value="NZ_BAAAZP010000060.1"/>
</dbReference>
<feature type="compositionally biased region" description="Acidic residues" evidence="1">
    <location>
        <begin position="28"/>
        <end position="52"/>
    </location>
</feature>
<gene>
    <name evidence="2" type="ORF">GCM10022224_031860</name>
</gene>
<evidence type="ECO:0000313" key="3">
    <source>
        <dbReference type="Proteomes" id="UP001500902"/>
    </source>
</evidence>
<organism evidence="2 3">
    <name type="scientific">Nonomuraea antimicrobica</name>
    <dbReference type="NCBI Taxonomy" id="561173"/>
    <lineage>
        <taxon>Bacteria</taxon>
        <taxon>Bacillati</taxon>
        <taxon>Actinomycetota</taxon>
        <taxon>Actinomycetes</taxon>
        <taxon>Streptosporangiales</taxon>
        <taxon>Streptosporangiaceae</taxon>
        <taxon>Nonomuraea</taxon>
    </lineage>
</organism>
<comment type="caution">
    <text evidence="2">The sequence shown here is derived from an EMBL/GenBank/DDBJ whole genome shotgun (WGS) entry which is preliminary data.</text>
</comment>
<feature type="region of interest" description="Disordered" evidence="1">
    <location>
        <begin position="1"/>
        <end position="52"/>
    </location>
</feature>
<reference evidence="3" key="1">
    <citation type="journal article" date="2019" name="Int. J. Syst. Evol. Microbiol.">
        <title>The Global Catalogue of Microorganisms (GCM) 10K type strain sequencing project: providing services to taxonomists for standard genome sequencing and annotation.</title>
        <authorList>
            <consortium name="The Broad Institute Genomics Platform"/>
            <consortium name="The Broad Institute Genome Sequencing Center for Infectious Disease"/>
            <person name="Wu L."/>
            <person name="Ma J."/>
        </authorList>
    </citation>
    <scope>NUCLEOTIDE SEQUENCE [LARGE SCALE GENOMIC DNA]</scope>
    <source>
        <strain evidence="3">JCM 16904</strain>
    </source>
</reference>
<name>A0ABP7BPA1_9ACTN</name>
<accession>A0ABP7BPA1</accession>
<dbReference type="Proteomes" id="UP001500902">
    <property type="component" value="Unassembled WGS sequence"/>
</dbReference>
<dbReference type="EMBL" id="BAAAZP010000060">
    <property type="protein sequence ID" value="GAA3665151.1"/>
    <property type="molecule type" value="Genomic_DNA"/>
</dbReference>
<protein>
    <submittedName>
        <fullName evidence="2">Uncharacterized protein</fullName>
    </submittedName>
</protein>
<evidence type="ECO:0000256" key="1">
    <source>
        <dbReference type="SAM" id="MobiDB-lite"/>
    </source>
</evidence>
<evidence type="ECO:0000313" key="2">
    <source>
        <dbReference type="EMBL" id="GAA3665151.1"/>
    </source>
</evidence>